<comment type="caution">
    <text evidence="1">The sequence shown here is derived from an EMBL/GenBank/DDBJ whole genome shotgun (WGS) entry which is preliminary data.</text>
</comment>
<name>A0ABU1JJD4_9PROT</name>
<reference evidence="1 2" key="1">
    <citation type="submission" date="2023-07" db="EMBL/GenBank/DDBJ databases">
        <title>Sorghum-associated microbial communities from plants grown in Nebraska, USA.</title>
        <authorList>
            <person name="Schachtman D."/>
        </authorList>
    </citation>
    <scope>NUCLEOTIDE SEQUENCE [LARGE SCALE GENOMIC DNA]</scope>
    <source>
        <strain evidence="1 2">584</strain>
    </source>
</reference>
<proteinExistence type="predicted"/>
<evidence type="ECO:0000313" key="1">
    <source>
        <dbReference type="EMBL" id="MDR6288721.1"/>
    </source>
</evidence>
<accession>A0ABU1JJD4</accession>
<evidence type="ECO:0008006" key="3">
    <source>
        <dbReference type="Google" id="ProtNLM"/>
    </source>
</evidence>
<sequence length="173" mass="19200">MPDTSAAADLPAVTNVAAGYIHRDKLITPGAPVALPGARLKWYDIALADAPVPAGIRALARDFVLREDRAGALKVSGDLGFAILHRCGADFYFLLVSTWHNENELWETVYAKDGRQQPDFRLFPLPGPHRGTFCVWELGAVWHEQQAWRRYLRSGRDDAARRAYLADSCEGPV</sequence>
<organism evidence="1 2">
    <name type="scientific">Inquilinus ginsengisoli</name>
    <dbReference type="NCBI Taxonomy" id="363840"/>
    <lineage>
        <taxon>Bacteria</taxon>
        <taxon>Pseudomonadati</taxon>
        <taxon>Pseudomonadota</taxon>
        <taxon>Alphaproteobacteria</taxon>
        <taxon>Rhodospirillales</taxon>
        <taxon>Rhodospirillaceae</taxon>
        <taxon>Inquilinus</taxon>
    </lineage>
</organism>
<protein>
    <recommendedName>
        <fullName evidence="3">ABM domain-containing protein</fullName>
    </recommendedName>
</protein>
<keyword evidence="2" id="KW-1185">Reference proteome</keyword>
<evidence type="ECO:0000313" key="2">
    <source>
        <dbReference type="Proteomes" id="UP001262410"/>
    </source>
</evidence>
<dbReference type="Proteomes" id="UP001262410">
    <property type="component" value="Unassembled WGS sequence"/>
</dbReference>
<gene>
    <name evidence="1" type="ORF">E9232_001228</name>
</gene>
<dbReference type="RefSeq" id="WP_309792742.1">
    <property type="nucleotide sequence ID" value="NZ_JAVDPW010000002.1"/>
</dbReference>
<dbReference type="EMBL" id="JAVDPW010000002">
    <property type="protein sequence ID" value="MDR6288721.1"/>
    <property type="molecule type" value="Genomic_DNA"/>
</dbReference>